<comment type="caution">
    <text evidence="2">The sequence shown here is derived from an EMBL/GenBank/DDBJ whole genome shotgun (WGS) entry which is preliminary data.</text>
</comment>
<evidence type="ECO:0000313" key="2">
    <source>
        <dbReference type="EMBL" id="MBK8890962.1"/>
    </source>
</evidence>
<dbReference type="EMBL" id="JADKBR010000016">
    <property type="protein sequence ID" value="MBK8890962.1"/>
    <property type="molecule type" value="Genomic_DNA"/>
</dbReference>
<accession>A0A9D7LNA1</accession>
<sequence length="55" mass="5898">MPPRLPGRDFEMLPVTAHGAQQVDHQPAAGHCQRNACRPGQPVGRDGGRQQQGKG</sequence>
<evidence type="ECO:0000256" key="1">
    <source>
        <dbReference type="SAM" id="MobiDB-lite"/>
    </source>
</evidence>
<gene>
    <name evidence="2" type="ORF">IPN75_11580</name>
</gene>
<dbReference type="Proteomes" id="UP000808146">
    <property type="component" value="Unassembled WGS sequence"/>
</dbReference>
<proteinExistence type="predicted"/>
<feature type="compositionally biased region" description="Low complexity" evidence="1">
    <location>
        <begin position="38"/>
        <end position="55"/>
    </location>
</feature>
<reference evidence="2" key="1">
    <citation type="submission" date="2020-10" db="EMBL/GenBank/DDBJ databases">
        <title>Connecting structure to function with the recovery of over 1000 high-quality activated sludge metagenome-assembled genomes encoding full-length rRNA genes using long-read sequencing.</title>
        <authorList>
            <person name="Singleton C.M."/>
            <person name="Petriglieri F."/>
            <person name="Kristensen J.M."/>
            <person name="Kirkegaard R.H."/>
            <person name="Michaelsen T.Y."/>
            <person name="Andersen M.H."/>
            <person name="Karst S.M."/>
            <person name="Dueholm M.S."/>
            <person name="Nielsen P.H."/>
            <person name="Albertsen M."/>
        </authorList>
    </citation>
    <scope>NUCLEOTIDE SEQUENCE</scope>
    <source>
        <strain evidence="2">OdNE_18-Q3-R46-58_BAT3C.305</strain>
    </source>
</reference>
<protein>
    <submittedName>
        <fullName evidence="2">Uncharacterized protein</fullName>
    </submittedName>
</protein>
<dbReference type="AlphaFoldDB" id="A0A9D7LNA1"/>
<evidence type="ECO:0000313" key="3">
    <source>
        <dbReference type="Proteomes" id="UP000808146"/>
    </source>
</evidence>
<organism evidence="2 3">
    <name type="scientific">Candidatus Dechloromonas phosphorivorans</name>
    <dbReference type="NCBI Taxonomy" id="2899244"/>
    <lineage>
        <taxon>Bacteria</taxon>
        <taxon>Pseudomonadati</taxon>
        <taxon>Pseudomonadota</taxon>
        <taxon>Betaproteobacteria</taxon>
        <taxon>Rhodocyclales</taxon>
        <taxon>Azonexaceae</taxon>
        <taxon>Dechloromonas</taxon>
    </lineage>
</organism>
<name>A0A9D7LNA1_9RHOO</name>
<feature type="region of interest" description="Disordered" evidence="1">
    <location>
        <begin position="20"/>
        <end position="55"/>
    </location>
</feature>